<evidence type="ECO:0000256" key="1">
    <source>
        <dbReference type="SAM" id="SignalP"/>
    </source>
</evidence>
<dbReference type="EMBL" id="KN456642">
    <property type="protein sequence ID" value="KHG30426.1"/>
    <property type="molecule type" value="Genomic_DNA"/>
</dbReference>
<keyword evidence="1" id="KW-0732">Signal</keyword>
<dbReference type="Proteomes" id="UP000032142">
    <property type="component" value="Unassembled WGS sequence"/>
</dbReference>
<name>A0A0B0Q369_GOSAR</name>
<reference evidence="3" key="1">
    <citation type="submission" date="2014-09" db="EMBL/GenBank/DDBJ databases">
        <authorList>
            <person name="Mudge J."/>
            <person name="Ramaraj T."/>
            <person name="Lindquist I.E."/>
            <person name="Bharti A.K."/>
            <person name="Sundararajan A."/>
            <person name="Cameron C.T."/>
            <person name="Woodward J.E."/>
            <person name="May G.D."/>
            <person name="Brubaker C."/>
            <person name="Broadhvest J."/>
            <person name="Wilkins T.A."/>
        </authorList>
    </citation>
    <scope>NUCLEOTIDE SEQUENCE</scope>
    <source>
        <strain evidence="3">cv. AKA8401</strain>
    </source>
</reference>
<proteinExistence type="predicted"/>
<accession>A0A0B0Q369</accession>
<keyword evidence="3" id="KW-1185">Reference proteome</keyword>
<gene>
    <name evidence="2" type="ORF">F383_10934</name>
</gene>
<protein>
    <submittedName>
        <fullName evidence="2">Uncharacterized protein</fullName>
    </submittedName>
</protein>
<feature type="signal peptide" evidence="1">
    <location>
        <begin position="1"/>
        <end position="19"/>
    </location>
</feature>
<evidence type="ECO:0000313" key="2">
    <source>
        <dbReference type="EMBL" id="KHG30426.1"/>
    </source>
</evidence>
<organism evidence="2 3">
    <name type="scientific">Gossypium arboreum</name>
    <name type="common">Tree cotton</name>
    <name type="synonym">Gossypium nanking</name>
    <dbReference type="NCBI Taxonomy" id="29729"/>
    <lineage>
        <taxon>Eukaryota</taxon>
        <taxon>Viridiplantae</taxon>
        <taxon>Streptophyta</taxon>
        <taxon>Embryophyta</taxon>
        <taxon>Tracheophyta</taxon>
        <taxon>Spermatophyta</taxon>
        <taxon>Magnoliopsida</taxon>
        <taxon>eudicotyledons</taxon>
        <taxon>Gunneridae</taxon>
        <taxon>Pentapetalae</taxon>
        <taxon>rosids</taxon>
        <taxon>malvids</taxon>
        <taxon>Malvales</taxon>
        <taxon>Malvaceae</taxon>
        <taxon>Malvoideae</taxon>
        <taxon>Gossypium</taxon>
    </lineage>
</organism>
<sequence>MICDLCKTMVGLWLWCVLCDYMQFHGLPWQCDNEVLNATIIP</sequence>
<evidence type="ECO:0000313" key="3">
    <source>
        <dbReference type="Proteomes" id="UP000032142"/>
    </source>
</evidence>
<feature type="chain" id="PRO_5002078959" evidence="1">
    <location>
        <begin position="20"/>
        <end position="42"/>
    </location>
</feature>
<dbReference type="AlphaFoldDB" id="A0A0B0Q369"/>